<dbReference type="RefSeq" id="WP_053757919.1">
    <property type="nucleotide sequence ID" value="NZ_CBDRHE010000031.1"/>
</dbReference>
<reference evidence="2 3" key="1">
    <citation type="journal article" date="2019" name="Int. J. Syst. Evol. Microbiol.">
        <title>Streptomyces cadmiisoli sp. nov., a novel actinomycete isolated from cadmium-contaminated soil.</title>
        <authorList>
            <person name="Li K."/>
            <person name="Tang X."/>
            <person name="Zhao J."/>
            <person name="Guo Y."/>
            <person name="Tang Y."/>
            <person name="Gao J."/>
        </authorList>
    </citation>
    <scope>NUCLEOTIDE SEQUENCE [LARGE SCALE GENOMIC DNA]</scope>
    <source>
        <strain evidence="2 3">ZFG47</strain>
    </source>
</reference>
<proteinExistence type="predicted"/>
<evidence type="ECO:0000256" key="1">
    <source>
        <dbReference type="SAM" id="SignalP"/>
    </source>
</evidence>
<keyword evidence="3" id="KW-1185">Reference proteome</keyword>
<accession>A0A2Z4J811</accession>
<dbReference type="KEGG" id="scad:DN051_35230"/>
<name>A0A2Z4J811_9ACTN</name>
<evidence type="ECO:0008006" key="4">
    <source>
        <dbReference type="Google" id="ProtNLM"/>
    </source>
</evidence>
<keyword evidence="1" id="KW-0732">Signal</keyword>
<evidence type="ECO:0000313" key="2">
    <source>
        <dbReference type="EMBL" id="AWW41284.1"/>
    </source>
</evidence>
<gene>
    <name evidence="2" type="ORF">DN051_35230</name>
</gene>
<organism evidence="2 3">
    <name type="scientific">Streptomyces cadmiisoli</name>
    <dbReference type="NCBI Taxonomy" id="2184053"/>
    <lineage>
        <taxon>Bacteria</taxon>
        <taxon>Bacillati</taxon>
        <taxon>Actinomycetota</taxon>
        <taxon>Actinomycetes</taxon>
        <taxon>Kitasatosporales</taxon>
        <taxon>Streptomycetaceae</taxon>
        <taxon>Streptomyces</taxon>
        <taxon>Streptomyces aurantiacus group</taxon>
    </lineage>
</organism>
<evidence type="ECO:0000313" key="3">
    <source>
        <dbReference type="Proteomes" id="UP000249616"/>
    </source>
</evidence>
<dbReference type="AlphaFoldDB" id="A0A2Z4J811"/>
<dbReference type="EMBL" id="CP030073">
    <property type="protein sequence ID" value="AWW41284.1"/>
    <property type="molecule type" value="Genomic_DNA"/>
</dbReference>
<feature type="signal peptide" evidence="1">
    <location>
        <begin position="1"/>
        <end position="27"/>
    </location>
</feature>
<dbReference type="GeneID" id="32593494"/>
<sequence>MRQFTISKVVTFCAAATLVAAMGTASAAPSGTPSAASAPAKWTHAPVLVDCFWKSQVRPEDFILACGDGNSRLTKLDWSHWNRRSAVARGLNAVNDCLPYCAAGRFHSYAVKVRLDRPEAWERHPDLKHYTRITLTYPHDRPERVPRTVTYSLWN</sequence>
<dbReference type="Proteomes" id="UP000249616">
    <property type="component" value="Chromosome"/>
</dbReference>
<protein>
    <recommendedName>
        <fullName evidence="4">Secreted protein</fullName>
    </recommendedName>
</protein>
<feature type="chain" id="PRO_5016273196" description="Secreted protein" evidence="1">
    <location>
        <begin position="28"/>
        <end position="155"/>
    </location>
</feature>